<feature type="transmembrane region" description="Helical" evidence="1">
    <location>
        <begin position="154"/>
        <end position="174"/>
    </location>
</feature>
<keyword evidence="4" id="KW-1185">Reference proteome</keyword>
<accession>A0ABX2IF34</accession>
<dbReference type="RefSeq" id="WP_170021687.1">
    <property type="nucleotide sequence ID" value="NZ_JABCSC020000002.1"/>
</dbReference>
<organism evidence="3 4">
    <name type="scientific">Uliginosibacterium aquaticum</name>
    <dbReference type="NCBI Taxonomy" id="2731212"/>
    <lineage>
        <taxon>Bacteria</taxon>
        <taxon>Pseudomonadati</taxon>
        <taxon>Pseudomonadota</taxon>
        <taxon>Betaproteobacteria</taxon>
        <taxon>Rhodocyclales</taxon>
        <taxon>Zoogloeaceae</taxon>
        <taxon>Uliginosibacterium</taxon>
    </lineage>
</organism>
<gene>
    <name evidence="3" type="ORF">HJ583_009475</name>
</gene>
<keyword evidence="3" id="KW-0378">Hydrolase</keyword>
<keyword evidence="3" id="KW-0482">Metalloprotease</keyword>
<keyword evidence="3" id="KW-0645">Protease</keyword>
<dbReference type="Pfam" id="PF02517">
    <property type="entry name" value="Rce1-like"/>
    <property type="match status" value="1"/>
</dbReference>
<proteinExistence type="predicted"/>
<comment type="caution">
    <text evidence="3">The sequence shown here is derived from an EMBL/GenBank/DDBJ whole genome shotgun (WGS) entry which is preliminary data.</text>
</comment>
<dbReference type="GO" id="GO:0008237">
    <property type="term" value="F:metallopeptidase activity"/>
    <property type="evidence" value="ECO:0007669"/>
    <property type="project" value="UniProtKB-KW"/>
</dbReference>
<evidence type="ECO:0000313" key="4">
    <source>
        <dbReference type="Proteomes" id="UP000778523"/>
    </source>
</evidence>
<feature type="transmembrane region" description="Helical" evidence="1">
    <location>
        <begin position="186"/>
        <end position="207"/>
    </location>
</feature>
<keyword evidence="1" id="KW-0472">Membrane</keyword>
<name>A0ABX2IF34_9RHOO</name>
<keyword evidence="1" id="KW-1133">Transmembrane helix</keyword>
<sequence length="288" mass="31132">MTCWHAAGTLPRMLTPPFPSLAAFGLLFAALLLALHPSSGRASQFAGAFSLLCALIGDILSAQALPALLPVLLLILARPQLPSRLQPWLPSLIAMWALATSLHLLPGFSSLIWQEDFGRGGNGLLRWHYDKGLAALILLWALQPVPPERIQLRHWALLSGCLAFPALAWLLGLARPDPRWLPGASLWLLGNLFLTVFAEEAFFRGWLQGSLQTLLAPQRYAFALALGCSSLVFGLVHLPWGLPFAALSALAGLFYGWMAGPQRNLALSSAAHFLTNTGILLLMKSPLG</sequence>
<feature type="transmembrane region" description="Helical" evidence="1">
    <location>
        <begin position="242"/>
        <end position="258"/>
    </location>
</feature>
<feature type="transmembrane region" description="Helical" evidence="1">
    <location>
        <begin position="265"/>
        <end position="283"/>
    </location>
</feature>
<dbReference type="EMBL" id="JABCSC020000002">
    <property type="protein sequence ID" value="NSL55251.1"/>
    <property type="molecule type" value="Genomic_DNA"/>
</dbReference>
<protein>
    <submittedName>
        <fullName evidence="3">CPBP family intramembrane metalloprotease</fullName>
    </submittedName>
</protein>
<evidence type="ECO:0000313" key="3">
    <source>
        <dbReference type="EMBL" id="NSL55251.1"/>
    </source>
</evidence>
<dbReference type="Proteomes" id="UP000778523">
    <property type="component" value="Unassembled WGS sequence"/>
</dbReference>
<reference evidence="3 4" key="1">
    <citation type="submission" date="2020-06" db="EMBL/GenBank/DDBJ databases">
        <title>Draft genome of Uliginosibacterium sp. IMCC34675.</title>
        <authorList>
            <person name="Song J."/>
        </authorList>
    </citation>
    <scope>NUCLEOTIDE SEQUENCE [LARGE SCALE GENOMIC DNA]</scope>
    <source>
        <strain evidence="3 4">IMCC34675</strain>
    </source>
</reference>
<feature type="transmembrane region" description="Helical" evidence="1">
    <location>
        <begin position="52"/>
        <end position="76"/>
    </location>
</feature>
<feature type="domain" description="CAAX prenyl protease 2/Lysostaphin resistance protein A-like" evidence="2">
    <location>
        <begin position="185"/>
        <end position="277"/>
    </location>
</feature>
<evidence type="ECO:0000259" key="2">
    <source>
        <dbReference type="Pfam" id="PF02517"/>
    </source>
</evidence>
<keyword evidence="1" id="KW-0812">Transmembrane</keyword>
<feature type="transmembrane region" description="Helical" evidence="1">
    <location>
        <begin position="88"/>
        <end position="113"/>
    </location>
</feature>
<dbReference type="InterPro" id="IPR003675">
    <property type="entry name" value="Rce1/LyrA-like_dom"/>
</dbReference>
<evidence type="ECO:0000256" key="1">
    <source>
        <dbReference type="SAM" id="Phobius"/>
    </source>
</evidence>